<feature type="region of interest" description="Disordered" evidence="1">
    <location>
        <begin position="81"/>
        <end position="103"/>
    </location>
</feature>
<protein>
    <submittedName>
        <fullName evidence="2">Uncharacterized protein</fullName>
    </submittedName>
</protein>
<sequence length="117" mass="13700">MTVAQMRLRDLVLHTYWVARERSHVASRRRYVTVVLAFAMAEAQSVVACSLVSSRVVKHFLKQLRKREHLFANHEPPHYCQQKALKSKPKTTTETKEDKQEEQLYRVRSGGEQLYAM</sequence>
<organism evidence="2 3">
    <name type="scientific">Phaseolus angularis</name>
    <name type="common">Azuki bean</name>
    <name type="synonym">Vigna angularis</name>
    <dbReference type="NCBI Taxonomy" id="3914"/>
    <lineage>
        <taxon>Eukaryota</taxon>
        <taxon>Viridiplantae</taxon>
        <taxon>Streptophyta</taxon>
        <taxon>Embryophyta</taxon>
        <taxon>Tracheophyta</taxon>
        <taxon>Spermatophyta</taxon>
        <taxon>Magnoliopsida</taxon>
        <taxon>eudicotyledons</taxon>
        <taxon>Gunneridae</taxon>
        <taxon>Pentapetalae</taxon>
        <taxon>rosids</taxon>
        <taxon>fabids</taxon>
        <taxon>Fabales</taxon>
        <taxon>Fabaceae</taxon>
        <taxon>Papilionoideae</taxon>
        <taxon>50 kb inversion clade</taxon>
        <taxon>NPAAA clade</taxon>
        <taxon>indigoferoid/millettioid clade</taxon>
        <taxon>Phaseoleae</taxon>
        <taxon>Vigna</taxon>
    </lineage>
</organism>
<dbReference type="EMBL" id="CM003375">
    <property type="protein sequence ID" value="KOM43557.1"/>
    <property type="molecule type" value="Genomic_DNA"/>
</dbReference>
<gene>
    <name evidence="2" type="ORF">LR48_Vigan05g116200</name>
</gene>
<evidence type="ECO:0000313" key="3">
    <source>
        <dbReference type="Proteomes" id="UP000053144"/>
    </source>
</evidence>
<accession>A0A0L9ULY4</accession>
<dbReference type="AlphaFoldDB" id="A0A0L9ULY4"/>
<reference evidence="3" key="1">
    <citation type="journal article" date="2015" name="Proc. Natl. Acad. Sci. U.S.A.">
        <title>Genome sequencing of adzuki bean (Vigna angularis) provides insight into high starch and low fat accumulation and domestication.</title>
        <authorList>
            <person name="Yang K."/>
            <person name="Tian Z."/>
            <person name="Chen C."/>
            <person name="Luo L."/>
            <person name="Zhao B."/>
            <person name="Wang Z."/>
            <person name="Yu L."/>
            <person name="Li Y."/>
            <person name="Sun Y."/>
            <person name="Li W."/>
            <person name="Chen Y."/>
            <person name="Li Y."/>
            <person name="Zhang Y."/>
            <person name="Ai D."/>
            <person name="Zhao J."/>
            <person name="Shang C."/>
            <person name="Ma Y."/>
            <person name="Wu B."/>
            <person name="Wang M."/>
            <person name="Gao L."/>
            <person name="Sun D."/>
            <person name="Zhang P."/>
            <person name="Guo F."/>
            <person name="Wang W."/>
            <person name="Li Y."/>
            <person name="Wang J."/>
            <person name="Varshney R.K."/>
            <person name="Wang J."/>
            <person name="Ling H.Q."/>
            <person name="Wan P."/>
        </authorList>
    </citation>
    <scope>NUCLEOTIDE SEQUENCE</scope>
    <source>
        <strain evidence="3">cv. Jingnong 6</strain>
    </source>
</reference>
<name>A0A0L9ULY4_PHAAN</name>
<proteinExistence type="predicted"/>
<feature type="compositionally biased region" description="Basic and acidic residues" evidence="1">
    <location>
        <begin position="91"/>
        <end position="103"/>
    </location>
</feature>
<dbReference type="Gramene" id="KOM43557">
    <property type="protein sequence ID" value="KOM43557"/>
    <property type="gene ID" value="LR48_Vigan05g116200"/>
</dbReference>
<evidence type="ECO:0000313" key="2">
    <source>
        <dbReference type="EMBL" id="KOM43557.1"/>
    </source>
</evidence>
<dbReference type="Proteomes" id="UP000053144">
    <property type="component" value="Chromosome 5"/>
</dbReference>
<evidence type="ECO:0000256" key="1">
    <source>
        <dbReference type="SAM" id="MobiDB-lite"/>
    </source>
</evidence>